<evidence type="ECO:0000256" key="4">
    <source>
        <dbReference type="ARBA" id="ARBA00013106"/>
    </source>
</evidence>
<dbReference type="AlphaFoldDB" id="A0A4P6V521"/>
<dbReference type="EC" id="3.1.3.25" evidence="4 10"/>
<comment type="cofactor">
    <cofactor evidence="2 9 10">
        <name>Mg(2+)</name>
        <dbReference type="ChEBI" id="CHEBI:18420"/>
    </cofactor>
</comment>
<dbReference type="OrthoDB" id="9785695at2"/>
<dbReference type="FunFam" id="3.30.540.10:FF:000003">
    <property type="entry name" value="Inositol-1-monophosphatase"/>
    <property type="match status" value="1"/>
</dbReference>
<dbReference type="GO" id="GO:0008934">
    <property type="term" value="F:inositol monophosphate 1-phosphatase activity"/>
    <property type="evidence" value="ECO:0007669"/>
    <property type="project" value="InterPro"/>
</dbReference>
<evidence type="ECO:0000256" key="10">
    <source>
        <dbReference type="RuleBase" id="RU364068"/>
    </source>
</evidence>
<dbReference type="SUPFAM" id="SSF56655">
    <property type="entry name" value="Carbohydrate phosphatase"/>
    <property type="match status" value="1"/>
</dbReference>
<accession>A0A4P6V521</accession>
<dbReference type="GO" id="GO:0007165">
    <property type="term" value="P:signal transduction"/>
    <property type="evidence" value="ECO:0007669"/>
    <property type="project" value="TreeGrafter"/>
</dbReference>
<evidence type="ECO:0000256" key="6">
    <source>
        <dbReference type="ARBA" id="ARBA00022723"/>
    </source>
</evidence>
<evidence type="ECO:0000256" key="8">
    <source>
        <dbReference type="ARBA" id="ARBA00022842"/>
    </source>
</evidence>
<gene>
    <name evidence="11" type="ORF">E0E05_14595</name>
</gene>
<evidence type="ECO:0000256" key="2">
    <source>
        <dbReference type="ARBA" id="ARBA00001946"/>
    </source>
</evidence>
<dbReference type="InterPro" id="IPR020550">
    <property type="entry name" value="Inositol_monophosphatase_CS"/>
</dbReference>
<dbReference type="PRINTS" id="PR01959">
    <property type="entry name" value="SBIMPHPHTASE"/>
</dbReference>
<comment type="similarity">
    <text evidence="3 10">Belongs to the inositol monophosphatase superfamily.</text>
</comment>
<dbReference type="Gene3D" id="3.30.540.10">
    <property type="entry name" value="Fructose-1,6-Bisphosphatase, subunit A, domain 1"/>
    <property type="match status" value="1"/>
</dbReference>
<keyword evidence="7 10" id="KW-0378">Hydrolase</keyword>
<sequence length="268" mass="29175">MPRSALMNVMVQAAMKAGRGLARDFGEVQNLQVSVKGPGDFVSQADRRAEKTIFDELSRARPGYGFLMEEGGTVEGTDGQHRWIVDPLDGTTNFLHGIPHFAVSIALERQGQLVAGLIFNPATDELYTAERGGGAYLNDRRLRVANRGRLSDCVVACGVPHLGRGNHGQFLVELRHVMGEVVGVRREGSAALDLAYVAAGRLDGYWERYLSPWDMAAGIVLVREAGGFVTDLNDGDDMFGRGEVIAGNERMRQALAEAVRRPLKTATH</sequence>
<dbReference type="GO" id="GO:0046854">
    <property type="term" value="P:phosphatidylinositol phosphate biosynthetic process"/>
    <property type="evidence" value="ECO:0007669"/>
    <property type="project" value="InterPro"/>
</dbReference>
<dbReference type="PANTHER" id="PTHR20854">
    <property type="entry name" value="INOSITOL MONOPHOSPHATASE"/>
    <property type="match status" value="1"/>
</dbReference>
<dbReference type="InterPro" id="IPR020583">
    <property type="entry name" value="Inositol_monoP_metal-BS"/>
</dbReference>
<dbReference type="Gene3D" id="3.40.190.80">
    <property type="match status" value="1"/>
</dbReference>
<dbReference type="Pfam" id="PF00459">
    <property type="entry name" value="Inositol_P"/>
    <property type="match status" value="1"/>
</dbReference>
<dbReference type="PANTHER" id="PTHR20854:SF4">
    <property type="entry name" value="INOSITOL-1-MONOPHOSPHATASE-RELATED"/>
    <property type="match status" value="1"/>
</dbReference>
<dbReference type="PROSITE" id="PS00630">
    <property type="entry name" value="IMP_2"/>
    <property type="match status" value="1"/>
</dbReference>
<evidence type="ECO:0000256" key="3">
    <source>
        <dbReference type="ARBA" id="ARBA00009759"/>
    </source>
</evidence>
<comment type="catalytic activity">
    <reaction evidence="1 10">
        <text>a myo-inositol phosphate + H2O = myo-inositol + phosphate</text>
        <dbReference type="Rhea" id="RHEA:24056"/>
        <dbReference type="ChEBI" id="CHEBI:15377"/>
        <dbReference type="ChEBI" id="CHEBI:17268"/>
        <dbReference type="ChEBI" id="CHEBI:43474"/>
        <dbReference type="ChEBI" id="CHEBI:84139"/>
        <dbReference type="EC" id="3.1.3.25"/>
    </reaction>
</comment>
<feature type="binding site" evidence="9">
    <location>
        <position position="214"/>
    </location>
    <ligand>
        <name>Mg(2+)</name>
        <dbReference type="ChEBI" id="CHEBI:18420"/>
        <label>1</label>
        <note>catalytic</note>
    </ligand>
</feature>
<organism evidence="11 12">
    <name type="scientific">Roseitalea porphyridii</name>
    <dbReference type="NCBI Taxonomy" id="1852022"/>
    <lineage>
        <taxon>Bacteria</taxon>
        <taxon>Pseudomonadati</taxon>
        <taxon>Pseudomonadota</taxon>
        <taxon>Alphaproteobacteria</taxon>
        <taxon>Hyphomicrobiales</taxon>
        <taxon>Ahrensiaceae</taxon>
        <taxon>Roseitalea</taxon>
    </lineage>
</organism>
<feature type="binding site" evidence="9">
    <location>
        <position position="89"/>
    </location>
    <ligand>
        <name>Mg(2+)</name>
        <dbReference type="ChEBI" id="CHEBI:18420"/>
        <label>1</label>
        <note>catalytic</note>
    </ligand>
</feature>
<dbReference type="CDD" id="cd01639">
    <property type="entry name" value="IMPase"/>
    <property type="match status" value="1"/>
</dbReference>
<name>A0A4P6V521_9HYPH</name>
<evidence type="ECO:0000313" key="12">
    <source>
        <dbReference type="Proteomes" id="UP000293719"/>
    </source>
</evidence>
<dbReference type="InterPro" id="IPR033942">
    <property type="entry name" value="IMPase"/>
</dbReference>
<protein>
    <recommendedName>
        <fullName evidence="5 10">Inositol-1-monophosphatase</fullName>
        <ecNumber evidence="4 10">3.1.3.25</ecNumber>
    </recommendedName>
</protein>
<dbReference type="PRINTS" id="PR00377">
    <property type="entry name" value="IMPHPHTASES"/>
</dbReference>
<evidence type="ECO:0000256" key="7">
    <source>
        <dbReference type="ARBA" id="ARBA00022801"/>
    </source>
</evidence>
<dbReference type="GO" id="GO:0046872">
    <property type="term" value="F:metal ion binding"/>
    <property type="evidence" value="ECO:0007669"/>
    <property type="project" value="UniProtKB-KW"/>
</dbReference>
<dbReference type="EMBL" id="CP036532">
    <property type="protein sequence ID" value="QBK31726.1"/>
    <property type="molecule type" value="Genomic_DNA"/>
</dbReference>
<dbReference type="FunFam" id="3.40.190.80:FF:000020">
    <property type="entry name" value="Fructose-1,6-bisphosphatase/inositol-1-monophosphatase"/>
    <property type="match status" value="1"/>
</dbReference>
<keyword evidence="12" id="KW-1185">Reference proteome</keyword>
<dbReference type="GO" id="GO:0006020">
    <property type="term" value="P:inositol metabolic process"/>
    <property type="evidence" value="ECO:0007669"/>
    <property type="project" value="TreeGrafter"/>
</dbReference>
<dbReference type="PROSITE" id="PS00629">
    <property type="entry name" value="IMP_1"/>
    <property type="match status" value="1"/>
</dbReference>
<feature type="binding site" evidence="9">
    <location>
        <position position="69"/>
    </location>
    <ligand>
        <name>Mg(2+)</name>
        <dbReference type="ChEBI" id="CHEBI:18420"/>
        <label>1</label>
        <note>catalytic</note>
    </ligand>
</feature>
<dbReference type="KEGG" id="rpod:E0E05_14595"/>
<dbReference type="GeneID" id="90768534"/>
<keyword evidence="6 9" id="KW-0479">Metal-binding</keyword>
<evidence type="ECO:0000256" key="1">
    <source>
        <dbReference type="ARBA" id="ARBA00001033"/>
    </source>
</evidence>
<dbReference type="InterPro" id="IPR022337">
    <property type="entry name" value="Inositol_monophosphatase_SuhB"/>
</dbReference>
<evidence type="ECO:0000256" key="9">
    <source>
        <dbReference type="PIRSR" id="PIRSR600760-2"/>
    </source>
</evidence>
<dbReference type="RefSeq" id="WP_131617380.1">
    <property type="nucleotide sequence ID" value="NZ_CP036532.1"/>
</dbReference>
<feature type="binding site" evidence="9">
    <location>
        <position position="86"/>
    </location>
    <ligand>
        <name>Mg(2+)</name>
        <dbReference type="ChEBI" id="CHEBI:18420"/>
        <label>1</label>
        <note>catalytic</note>
    </ligand>
</feature>
<reference evidence="11 12" key="1">
    <citation type="journal article" date="2017" name="Int. J. Syst. Evol. Microbiol.">
        <title>Roseitalea porphyridii gen. nov., sp. nov., isolated from a red alga, and reclassification of Hoeflea suaedae Chung et al. 2013 as Pseudohoeflea suaedae gen. nov., comb. nov.</title>
        <authorList>
            <person name="Hyeon J.W."/>
            <person name="Jeong S.E."/>
            <person name="Baek K."/>
            <person name="Jeon C.O."/>
        </authorList>
    </citation>
    <scope>NUCLEOTIDE SEQUENCE [LARGE SCALE GENOMIC DNA]</scope>
    <source>
        <strain evidence="11 12">MA7-20</strain>
    </source>
</reference>
<feature type="binding site" evidence="9">
    <location>
        <position position="88"/>
    </location>
    <ligand>
        <name>Mg(2+)</name>
        <dbReference type="ChEBI" id="CHEBI:18420"/>
        <label>1</label>
        <note>catalytic</note>
    </ligand>
</feature>
<keyword evidence="8 9" id="KW-0460">Magnesium</keyword>
<dbReference type="InterPro" id="IPR000760">
    <property type="entry name" value="Inositol_monophosphatase-like"/>
</dbReference>
<dbReference type="Proteomes" id="UP000293719">
    <property type="component" value="Chromosome"/>
</dbReference>
<proteinExistence type="inferred from homology"/>
<evidence type="ECO:0000313" key="11">
    <source>
        <dbReference type="EMBL" id="QBK31726.1"/>
    </source>
</evidence>
<evidence type="ECO:0000256" key="5">
    <source>
        <dbReference type="ARBA" id="ARBA00019784"/>
    </source>
</evidence>